<protein>
    <submittedName>
        <fullName evidence="1">Uncharacterized protein</fullName>
    </submittedName>
</protein>
<reference evidence="1 2" key="1">
    <citation type="submission" date="2021-03" db="EMBL/GenBank/DDBJ databases">
        <title>Metabolic Capacity of the Antarctic Cyanobacterium Phormidium pseudopriestleyi that Sustains Oxygenic Photosynthesis in the Presence of Hydrogen Sulfide.</title>
        <authorList>
            <person name="Lumian J.E."/>
            <person name="Jungblut A.D."/>
            <person name="Dillon M.L."/>
            <person name="Hawes I."/>
            <person name="Doran P.T."/>
            <person name="Mackey T.J."/>
            <person name="Dick G.J."/>
            <person name="Grettenberger C.L."/>
            <person name="Sumner D.Y."/>
        </authorList>
    </citation>
    <scope>NUCLEOTIDE SEQUENCE [LARGE SCALE GENOMIC DNA]</scope>
    <source>
        <strain evidence="1 2">FRX01</strain>
    </source>
</reference>
<name>A0ABS3FR46_9CYAN</name>
<proteinExistence type="predicted"/>
<evidence type="ECO:0000313" key="1">
    <source>
        <dbReference type="EMBL" id="MBO0349076.1"/>
    </source>
</evidence>
<keyword evidence="2" id="KW-1185">Reference proteome</keyword>
<dbReference type="RefSeq" id="WP_207087612.1">
    <property type="nucleotide sequence ID" value="NZ_JAFLQW010000225.1"/>
</dbReference>
<gene>
    <name evidence="1" type="ORF">J0895_08165</name>
</gene>
<sequence>MGRPTPIKPIFTIHQTIERILEINEISTQEHLQIANVLLSGKNITDEDRRQINRIFELIQSDRIKIIT</sequence>
<evidence type="ECO:0000313" key="2">
    <source>
        <dbReference type="Proteomes" id="UP000664844"/>
    </source>
</evidence>
<organism evidence="1 2">
    <name type="scientific">Phormidium pseudopriestleyi FRX01</name>
    <dbReference type="NCBI Taxonomy" id="1759528"/>
    <lineage>
        <taxon>Bacteria</taxon>
        <taxon>Bacillati</taxon>
        <taxon>Cyanobacteriota</taxon>
        <taxon>Cyanophyceae</taxon>
        <taxon>Oscillatoriophycideae</taxon>
        <taxon>Oscillatoriales</taxon>
        <taxon>Oscillatoriaceae</taxon>
        <taxon>Phormidium</taxon>
    </lineage>
</organism>
<accession>A0ABS3FR46</accession>
<comment type="caution">
    <text evidence="1">The sequence shown here is derived from an EMBL/GenBank/DDBJ whole genome shotgun (WGS) entry which is preliminary data.</text>
</comment>
<dbReference type="Proteomes" id="UP000664844">
    <property type="component" value="Unassembled WGS sequence"/>
</dbReference>
<dbReference type="EMBL" id="JAFLQW010000225">
    <property type="protein sequence ID" value="MBO0349076.1"/>
    <property type="molecule type" value="Genomic_DNA"/>
</dbReference>